<keyword evidence="1" id="KW-0472">Membrane</keyword>
<feature type="transmembrane region" description="Helical" evidence="1">
    <location>
        <begin position="67"/>
        <end position="86"/>
    </location>
</feature>
<dbReference type="Proteomes" id="UP001596071">
    <property type="component" value="Unassembled WGS sequence"/>
</dbReference>
<comment type="caution">
    <text evidence="2">The sequence shown here is derived from an EMBL/GenBank/DDBJ whole genome shotgun (WGS) entry which is preliminary data.</text>
</comment>
<accession>A0ABW0TWG9</accession>
<evidence type="ECO:0000256" key="1">
    <source>
        <dbReference type="SAM" id="Phobius"/>
    </source>
</evidence>
<dbReference type="RefSeq" id="WP_381443743.1">
    <property type="nucleotide sequence ID" value="NZ_JBHSNP010000011.1"/>
</dbReference>
<dbReference type="Pfam" id="PF14808">
    <property type="entry name" value="TMEM164"/>
    <property type="match status" value="1"/>
</dbReference>
<organism evidence="2 3">
    <name type="scientific">Sporosarcina koreensis</name>
    <dbReference type="NCBI Taxonomy" id="334735"/>
    <lineage>
        <taxon>Bacteria</taxon>
        <taxon>Bacillati</taxon>
        <taxon>Bacillota</taxon>
        <taxon>Bacilli</taxon>
        <taxon>Bacillales</taxon>
        <taxon>Caryophanaceae</taxon>
        <taxon>Sporosarcina</taxon>
    </lineage>
</organism>
<proteinExistence type="predicted"/>
<feature type="transmembrane region" description="Helical" evidence="1">
    <location>
        <begin position="23"/>
        <end position="46"/>
    </location>
</feature>
<dbReference type="NCBIfam" id="TIGR02206">
    <property type="entry name" value="intg_mem_TP0381"/>
    <property type="match status" value="1"/>
</dbReference>
<keyword evidence="1" id="KW-1133">Transmembrane helix</keyword>
<feature type="transmembrane region" description="Helical" evidence="1">
    <location>
        <begin position="148"/>
        <end position="168"/>
    </location>
</feature>
<dbReference type="InterPro" id="IPR011737">
    <property type="entry name" value="CHP02206_TP0381"/>
</dbReference>
<feature type="transmembrane region" description="Helical" evidence="1">
    <location>
        <begin position="221"/>
        <end position="241"/>
    </location>
</feature>
<gene>
    <name evidence="2" type="ORF">ACFPTP_09015</name>
</gene>
<name>A0ABW0TWG9_9BACL</name>
<keyword evidence="3" id="KW-1185">Reference proteome</keyword>
<feature type="transmembrane region" description="Helical" evidence="1">
    <location>
        <begin position="180"/>
        <end position="201"/>
    </location>
</feature>
<evidence type="ECO:0000313" key="2">
    <source>
        <dbReference type="EMBL" id="MFC5603365.1"/>
    </source>
</evidence>
<evidence type="ECO:0000313" key="3">
    <source>
        <dbReference type="Proteomes" id="UP001596071"/>
    </source>
</evidence>
<dbReference type="EMBL" id="JBHSNP010000011">
    <property type="protein sequence ID" value="MFC5603365.1"/>
    <property type="molecule type" value="Genomic_DNA"/>
</dbReference>
<sequence length="250" mass="28598">MGNYQMREWGMTVGVGNGTNSQFVMFSFVHISALLFIASIIVLLFWQRQRLQMNVHRLKKAEHAFALSLLAIDITYHIWLISTGRWGLDDALPLELCSISLFVSIVLLLTGNRHLIDFVIFAGIGGALQALATPVLDMNFPHFRFFHFFYTHTGIILTGLYFVWVKGYEPTFKGVVKTMLIINALLPIIIAINWLVHGNYMFLRMKPQNGSLLDFLGPYPWYILSLEAVAFIIFTVIWLLLRNKGKKIES</sequence>
<keyword evidence="1" id="KW-0812">Transmembrane</keyword>
<protein>
    <submittedName>
        <fullName evidence="2">TIGR02206 family membrane protein</fullName>
    </submittedName>
</protein>
<reference evidence="3" key="1">
    <citation type="journal article" date="2019" name="Int. J. Syst. Evol. Microbiol.">
        <title>The Global Catalogue of Microorganisms (GCM) 10K type strain sequencing project: providing services to taxonomists for standard genome sequencing and annotation.</title>
        <authorList>
            <consortium name="The Broad Institute Genomics Platform"/>
            <consortium name="The Broad Institute Genome Sequencing Center for Infectious Disease"/>
            <person name="Wu L."/>
            <person name="Ma J."/>
        </authorList>
    </citation>
    <scope>NUCLEOTIDE SEQUENCE [LARGE SCALE GENOMIC DNA]</scope>
    <source>
        <strain evidence="3">KACC 11299</strain>
    </source>
</reference>
<feature type="transmembrane region" description="Helical" evidence="1">
    <location>
        <begin position="118"/>
        <end position="136"/>
    </location>
</feature>
<feature type="transmembrane region" description="Helical" evidence="1">
    <location>
        <begin position="92"/>
        <end position="111"/>
    </location>
</feature>